<dbReference type="CDD" id="cd12797">
    <property type="entry name" value="M23_peptidase"/>
    <property type="match status" value="1"/>
</dbReference>
<feature type="compositionally biased region" description="Polar residues" evidence="2">
    <location>
        <begin position="323"/>
        <end position="335"/>
    </location>
</feature>
<organism evidence="5 6">
    <name type="scientific">Paenibacillus arenosi</name>
    <dbReference type="NCBI Taxonomy" id="2774142"/>
    <lineage>
        <taxon>Bacteria</taxon>
        <taxon>Bacillati</taxon>
        <taxon>Bacillota</taxon>
        <taxon>Bacilli</taxon>
        <taxon>Bacillales</taxon>
        <taxon>Paenibacillaceae</taxon>
        <taxon>Paenibacillus</taxon>
    </lineage>
</organism>
<keyword evidence="3" id="KW-0812">Transmembrane</keyword>
<dbReference type="InterPro" id="IPR050570">
    <property type="entry name" value="Cell_wall_metabolism_enzyme"/>
</dbReference>
<evidence type="ECO:0000256" key="2">
    <source>
        <dbReference type="SAM" id="MobiDB-lite"/>
    </source>
</evidence>
<feature type="coiled-coil region" evidence="1">
    <location>
        <begin position="76"/>
        <end position="103"/>
    </location>
</feature>
<evidence type="ECO:0000256" key="1">
    <source>
        <dbReference type="SAM" id="Coils"/>
    </source>
</evidence>
<dbReference type="Gene3D" id="2.70.70.10">
    <property type="entry name" value="Glucose Permease (Domain IIA)"/>
    <property type="match status" value="1"/>
</dbReference>
<feature type="transmembrane region" description="Helical" evidence="3">
    <location>
        <begin position="30"/>
        <end position="52"/>
    </location>
</feature>
<proteinExistence type="predicted"/>
<sequence>MKRRWWKQSTTLLVIREAEQPVKQVKIPKLLIVSVPIAAVMSLSAFVVHLQWKSAEHIQELEGQIAKQALVLDVTVKNKEQAVSKLQQEIIRLSKETENVKQRVSKISHWERQLEQFVQGNKNQSKDAPTRSLSRISTLPISRLNSKQQGGELQALTNEQLLKLSQQSRFDIEEVNKLITEMERSLPTSIKQAKRKQAVIQGTPSLWPTQSQQLTSGFGYRKDPITGQASFHAGVDIAGDIGDPIYAAAEGTITTAESHYARGNYIIISHVNGLETWYMHLNSIQVRVGDQVAKGDKIGELGNTGRSTGPHLHFQVMQQGEATNPSPYIGSSASFPASHKPHKKIDA</sequence>
<dbReference type="RefSeq" id="WP_192024710.1">
    <property type="nucleotide sequence ID" value="NZ_JACYTN010000004.1"/>
</dbReference>
<dbReference type="PANTHER" id="PTHR21666">
    <property type="entry name" value="PEPTIDASE-RELATED"/>
    <property type="match status" value="1"/>
</dbReference>
<dbReference type="PANTHER" id="PTHR21666:SF270">
    <property type="entry name" value="MUREIN HYDROLASE ACTIVATOR ENVC"/>
    <property type="match status" value="1"/>
</dbReference>
<keyword evidence="6" id="KW-1185">Reference proteome</keyword>
<dbReference type="Pfam" id="PF01551">
    <property type="entry name" value="Peptidase_M23"/>
    <property type="match status" value="1"/>
</dbReference>
<gene>
    <name evidence="5" type="ORF">IFO66_08320</name>
</gene>
<dbReference type="InterPro" id="IPR016047">
    <property type="entry name" value="M23ase_b-sheet_dom"/>
</dbReference>
<reference evidence="5 6" key="1">
    <citation type="submission" date="2020-09" db="EMBL/GenBank/DDBJ databases">
        <title>Paenibacillus sp. CAU 1523 isolated from sand of Haeundae Beach.</title>
        <authorList>
            <person name="Kim W."/>
        </authorList>
    </citation>
    <scope>NUCLEOTIDE SEQUENCE [LARGE SCALE GENOMIC DNA]</scope>
    <source>
        <strain evidence="5 6">CAU 1523</strain>
    </source>
</reference>
<keyword evidence="3" id="KW-1133">Transmembrane helix</keyword>
<dbReference type="SUPFAM" id="SSF51261">
    <property type="entry name" value="Duplicated hybrid motif"/>
    <property type="match status" value="1"/>
</dbReference>
<evidence type="ECO:0000313" key="5">
    <source>
        <dbReference type="EMBL" id="MBD8498315.1"/>
    </source>
</evidence>
<comment type="caution">
    <text evidence="5">The sequence shown here is derived from an EMBL/GenBank/DDBJ whole genome shotgun (WGS) entry which is preliminary data.</text>
</comment>
<accession>A0ABR9AW33</accession>
<feature type="domain" description="M23ase beta-sheet core" evidence="4">
    <location>
        <begin position="231"/>
        <end position="325"/>
    </location>
</feature>
<dbReference type="Proteomes" id="UP000634529">
    <property type="component" value="Unassembled WGS sequence"/>
</dbReference>
<dbReference type="EMBL" id="JACYTN010000004">
    <property type="protein sequence ID" value="MBD8498315.1"/>
    <property type="molecule type" value="Genomic_DNA"/>
</dbReference>
<dbReference type="InterPro" id="IPR011055">
    <property type="entry name" value="Dup_hybrid_motif"/>
</dbReference>
<evidence type="ECO:0000256" key="3">
    <source>
        <dbReference type="SAM" id="Phobius"/>
    </source>
</evidence>
<keyword evidence="3" id="KW-0472">Membrane</keyword>
<keyword evidence="1" id="KW-0175">Coiled coil</keyword>
<evidence type="ECO:0000313" key="6">
    <source>
        <dbReference type="Proteomes" id="UP000634529"/>
    </source>
</evidence>
<evidence type="ECO:0000259" key="4">
    <source>
        <dbReference type="Pfam" id="PF01551"/>
    </source>
</evidence>
<protein>
    <submittedName>
        <fullName evidence="5">Peptidoglycan DD-metalloendopeptidase family protein</fullName>
    </submittedName>
</protein>
<name>A0ABR9AW33_9BACL</name>
<feature type="region of interest" description="Disordered" evidence="2">
    <location>
        <begin position="323"/>
        <end position="347"/>
    </location>
</feature>